<dbReference type="Proteomes" id="UP001200513">
    <property type="component" value="Chromosome"/>
</dbReference>
<gene>
    <name evidence="1" type="ORF">K9W46_00450</name>
</gene>
<organism evidence="1">
    <name type="scientific">Candidatus Heimdallarchaeum endolithica</name>
    <dbReference type="NCBI Taxonomy" id="2876572"/>
    <lineage>
        <taxon>Archaea</taxon>
        <taxon>Promethearchaeati</taxon>
        <taxon>Candidatus Heimdallarchaeota</taxon>
        <taxon>Candidatus Heimdallarchaeia (ex Rinke et al. 2021) (nom. nud.)</taxon>
        <taxon>Candidatus Heimdallarchaeales</taxon>
        <taxon>Candidatus Heimdallarchaeaceae</taxon>
        <taxon>Candidatus Heimdallarchaeum</taxon>
    </lineage>
</organism>
<evidence type="ECO:0000313" key="1">
    <source>
        <dbReference type="EMBL" id="UJG43668.1"/>
    </source>
</evidence>
<name>A0A9Y1BR38_9ARCH</name>
<protein>
    <recommendedName>
        <fullName evidence="2">NAD(P)/FAD-dependent oxidoreductase</fullName>
    </recommendedName>
</protein>
<sequence length="168" mass="19139">MVGENLIVCGDAAALANPINGEGHGLALLSGYYAARTIISAFARRDFSEESLWQYNIDIWQKFGYLGSMGIAIHKFMKKYPILDFEYLFASGIITQEDVNSVLGDLGYKPPIFSKFIKALKKPKLMLRLIRMILIAKKIEKLSLSYPTEVTEFNKWKRKIVKLELKEL</sequence>
<dbReference type="AlphaFoldDB" id="A0A9Y1BR38"/>
<dbReference type="InterPro" id="IPR036188">
    <property type="entry name" value="FAD/NAD-bd_sf"/>
</dbReference>
<dbReference type="InterPro" id="IPR050407">
    <property type="entry name" value="Geranylgeranyl_reductase"/>
</dbReference>
<dbReference type="PANTHER" id="PTHR42685:SF18">
    <property type="entry name" value="DIGERANYLGERANYLGLYCEROPHOSPHOLIPID REDUCTASE"/>
    <property type="match status" value="1"/>
</dbReference>
<dbReference type="PANTHER" id="PTHR42685">
    <property type="entry name" value="GERANYLGERANYL DIPHOSPHATE REDUCTASE"/>
    <property type="match status" value="1"/>
</dbReference>
<dbReference type="EMBL" id="CP084167">
    <property type="protein sequence ID" value="UJG43668.1"/>
    <property type="molecule type" value="Genomic_DNA"/>
</dbReference>
<proteinExistence type="predicted"/>
<evidence type="ECO:0008006" key="2">
    <source>
        <dbReference type="Google" id="ProtNLM"/>
    </source>
</evidence>
<reference evidence="1" key="1">
    <citation type="journal article" date="2022" name="Nat. Microbiol.">
        <title>Unique mobile elements and scalable gene flow at the prokaryote-eukaryote boundary revealed by circularized Asgard archaea genomes.</title>
        <authorList>
            <person name="Wu F."/>
            <person name="Speth D.R."/>
            <person name="Philosof A."/>
            <person name="Cremiere A."/>
            <person name="Narayanan A."/>
            <person name="Barco R.A."/>
            <person name="Connon S.A."/>
            <person name="Amend J.P."/>
            <person name="Antoshechkin I.A."/>
            <person name="Orphan V.J."/>
        </authorList>
    </citation>
    <scope>NUCLEOTIDE SEQUENCE</scope>
    <source>
        <strain evidence="1">PR6</strain>
    </source>
</reference>
<dbReference type="SUPFAM" id="SSF51905">
    <property type="entry name" value="FAD/NAD(P)-binding domain"/>
    <property type="match status" value="1"/>
</dbReference>
<accession>A0A9Y1BR38</accession>
<dbReference type="Gene3D" id="3.50.50.60">
    <property type="entry name" value="FAD/NAD(P)-binding domain"/>
    <property type="match status" value="1"/>
</dbReference>